<reference evidence="1" key="1">
    <citation type="submission" date="2023-03" db="EMBL/GenBank/DDBJ databases">
        <title>Massive genome expansion in bonnet fungi (Mycena s.s.) driven by repeated elements and novel gene families across ecological guilds.</title>
        <authorList>
            <consortium name="Lawrence Berkeley National Laboratory"/>
            <person name="Harder C.B."/>
            <person name="Miyauchi S."/>
            <person name="Viragh M."/>
            <person name="Kuo A."/>
            <person name="Thoen E."/>
            <person name="Andreopoulos B."/>
            <person name="Lu D."/>
            <person name="Skrede I."/>
            <person name="Drula E."/>
            <person name="Henrissat B."/>
            <person name="Morin E."/>
            <person name="Kohler A."/>
            <person name="Barry K."/>
            <person name="LaButti K."/>
            <person name="Morin E."/>
            <person name="Salamov A."/>
            <person name="Lipzen A."/>
            <person name="Mereny Z."/>
            <person name="Hegedus B."/>
            <person name="Baldrian P."/>
            <person name="Stursova M."/>
            <person name="Weitz H."/>
            <person name="Taylor A."/>
            <person name="Grigoriev I.V."/>
            <person name="Nagy L.G."/>
            <person name="Martin F."/>
            <person name="Kauserud H."/>
        </authorList>
    </citation>
    <scope>NUCLEOTIDE SEQUENCE</scope>
    <source>
        <strain evidence="1">CBHHK200</strain>
    </source>
</reference>
<protein>
    <submittedName>
        <fullName evidence="1">Uncharacterized protein</fullName>
    </submittedName>
</protein>
<organism evidence="1 2">
    <name type="scientific">Mycena alexandri</name>
    <dbReference type="NCBI Taxonomy" id="1745969"/>
    <lineage>
        <taxon>Eukaryota</taxon>
        <taxon>Fungi</taxon>
        <taxon>Dikarya</taxon>
        <taxon>Basidiomycota</taxon>
        <taxon>Agaricomycotina</taxon>
        <taxon>Agaricomycetes</taxon>
        <taxon>Agaricomycetidae</taxon>
        <taxon>Agaricales</taxon>
        <taxon>Marasmiineae</taxon>
        <taxon>Mycenaceae</taxon>
        <taxon>Mycena</taxon>
    </lineage>
</organism>
<proteinExistence type="predicted"/>
<accession>A0AAD6S566</accession>
<comment type="caution">
    <text evidence="1">The sequence shown here is derived from an EMBL/GenBank/DDBJ whole genome shotgun (WGS) entry which is preliminary data.</text>
</comment>
<evidence type="ECO:0000313" key="2">
    <source>
        <dbReference type="Proteomes" id="UP001218188"/>
    </source>
</evidence>
<dbReference type="AlphaFoldDB" id="A0AAD6S566"/>
<sequence length="219" mass="23919">MDFSNSIIAPDSGSQALDNDRQDFEKISCSILLTGFSEDDIFEIVLSLAVRRALIKKSADASSVRIAALVQALRTGLEFGHIILENQTLIEIITGTFSPPNAVGISTTRVPDFTAKPFEAPRFAAAGTGYHFLGGLDQIYQAVDADETMHSMTYSKGEVFSARVSPGTKEFFATYAPMEVTAESNFTIICVQFRFDIASMLRTSTLTLKFLSSFSYGYA</sequence>
<gene>
    <name evidence="1" type="ORF">C8F04DRAFT_1274584</name>
</gene>
<dbReference type="EMBL" id="JARJCM010000252">
    <property type="protein sequence ID" value="KAJ7020747.1"/>
    <property type="molecule type" value="Genomic_DNA"/>
</dbReference>
<name>A0AAD6S566_9AGAR</name>
<dbReference type="Proteomes" id="UP001218188">
    <property type="component" value="Unassembled WGS sequence"/>
</dbReference>
<keyword evidence="2" id="KW-1185">Reference proteome</keyword>
<evidence type="ECO:0000313" key="1">
    <source>
        <dbReference type="EMBL" id="KAJ7020747.1"/>
    </source>
</evidence>